<dbReference type="GO" id="GO:0005524">
    <property type="term" value="F:ATP binding"/>
    <property type="evidence" value="ECO:0007669"/>
    <property type="project" value="UniProtKB-KW"/>
</dbReference>
<proteinExistence type="inferred from homology"/>
<dbReference type="Gene3D" id="1.10.560.10">
    <property type="entry name" value="GroEL-like equatorial domain"/>
    <property type="match status" value="1"/>
</dbReference>
<organism evidence="10 11">
    <name type="scientific">Aphidius gifuensis</name>
    <name type="common">Parasitoid wasp</name>
    <dbReference type="NCBI Taxonomy" id="684658"/>
    <lineage>
        <taxon>Eukaryota</taxon>
        <taxon>Metazoa</taxon>
        <taxon>Ecdysozoa</taxon>
        <taxon>Arthropoda</taxon>
        <taxon>Hexapoda</taxon>
        <taxon>Insecta</taxon>
        <taxon>Pterygota</taxon>
        <taxon>Neoptera</taxon>
        <taxon>Endopterygota</taxon>
        <taxon>Hymenoptera</taxon>
        <taxon>Apocrita</taxon>
        <taxon>Ichneumonoidea</taxon>
        <taxon>Braconidae</taxon>
        <taxon>Aphidiinae</taxon>
        <taxon>Aphidius</taxon>
    </lineage>
</organism>
<keyword evidence="6 9" id="KW-0067">ATP-binding</keyword>
<dbReference type="InterPro" id="IPR027413">
    <property type="entry name" value="GROEL-like_equatorial_sf"/>
</dbReference>
<dbReference type="Gene3D" id="3.30.260.10">
    <property type="entry name" value="TCP-1-like chaperonin intermediate domain"/>
    <property type="match status" value="1"/>
</dbReference>
<evidence type="ECO:0000256" key="4">
    <source>
        <dbReference type="ARBA" id="ARBA00022490"/>
    </source>
</evidence>
<comment type="function">
    <text evidence="8">Molecular chaperone; assists the folding of proteins upon ATP hydrolysis. Known to play a role, in vitro, in the folding of actin and tubulin.</text>
</comment>
<reference evidence="10 11" key="1">
    <citation type="submission" date="2020-08" db="EMBL/GenBank/DDBJ databases">
        <title>Aphidius gifuensis genome sequencing and assembly.</title>
        <authorList>
            <person name="Du Z."/>
        </authorList>
    </citation>
    <scope>NUCLEOTIDE SEQUENCE [LARGE SCALE GENOMIC DNA]</scope>
    <source>
        <strain evidence="10">YNYX2018</strain>
        <tissue evidence="10">Adults</tissue>
    </source>
</reference>
<evidence type="ECO:0008006" key="12">
    <source>
        <dbReference type="Google" id="ProtNLM"/>
    </source>
</evidence>
<evidence type="ECO:0000256" key="1">
    <source>
        <dbReference type="ARBA" id="ARBA00004496"/>
    </source>
</evidence>
<dbReference type="InterPro" id="IPR002194">
    <property type="entry name" value="Chaperonin_TCP-1_CS"/>
</dbReference>
<dbReference type="PANTHER" id="PTHR11353">
    <property type="entry name" value="CHAPERONIN"/>
    <property type="match status" value="1"/>
</dbReference>
<evidence type="ECO:0000313" key="10">
    <source>
        <dbReference type="EMBL" id="KAF7996502.1"/>
    </source>
</evidence>
<dbReference type="GO" id="GO:0016887">
    <property type="term" value="F:ATP hydrolysis activity"/>
    <property type="evidence" value="ECO:0007669"/>
    <property type="project" value="InterPro"/>
</dbReference>
<evidence type="ECO:0000256" key="8">
    <source>
        <dbReference type="ARBA" id="ARBA00024677"/>
    </source>
</evidence>
<name>A0A834Y489_APHGI</name>
<dbReference type="PROSITE" id="PS00995">
    <property type="entry name" value="TCP1_3"/>
    <property type="match status" value="1"/>
</dbReference>
<keyword evidence="7 9" id="KW-0143">Chaperone</keyword>
<dbReference type="GO" id="GO:0051082">
    <property type="term" value="F:unfolded protein binding"/>
    <property type="evidence" value="ECO:0007669"/>
    <property type="project" value="InterPro"/>
</dbReference>
<comment type="similarity">
    <text evidence="2 9">Belongs to the TCP-1 chaperonin family.</text>
</comment>
<dbReference type="InterPro" id="IPR002423">
    <property type="entry name" value="Cpn60/GroEL/TCP-1"/>
</dbReference>
<protein>
    <recommendedName>
        <fullName evidence="12">T-complex protein 1 subunit beta</fullName>
    </recommendedName>
</protein>
<dbReference type="PROSITE" id="PS00750">
    <property type="entry name" value="TCP1_1"/>
    <property type="match status" value="1"/>
</dbReference>
<keyword evidence="11" id="KW-1185">Reference proteome</keyword>
<dbReference type="EMBL" id="JACMRX010000001">
    <property type="protein sequence ID" value="KAF7996502.1"/>
    <property type="molecule type" value="Genomic_DNA"/>
</dbReference>
<dbReference type="InterPro" id="IPR027410">
    <property type="entry name" value="TCP-1-like_intermed_sf"/>
</dbReference>
<evidence type="ECO:0000256" key="5">
    <source>
        <dbReference type="ARBA" id="ARBA00022741"/>
    </source>
</evidence>
<dbReference type="AlphaFoldDB" id="A0A834Y489"/>
<dbReference type="Pfam" id="PF00118">
    <property type="entry name" value="Cpn60_TCP1"/>
    <property type="match status" value="1"/>
</dbReference>
<keyword evidence="5 9" id="KW-0547">Nucleotide-binding</keyword>
<evidence type="ECO:0000256" key="9">
    <source>
        <dbReference type="RuleBase" id="RU004187"/>
    </source>
</evidence>
<dbReference type="InterPro" id="IPR017998">
    <property type="entry name" value="Chaperone_TCP-1"/>
</dbReference>
<keyword evidence="4" id="KW-0963">Cytoplasm</keyword>
<dbReference type="PRINTS" id="PR00304">
    <property type="entry name" value="TCOMPLEXTCP1"/>
</dbReference>
<dbReference type="Proteomes" id="UP000639338">
    <property type="component" value="Unassembled WGS sequence"/>
</dbReference>
<evidence type="ECO:0000256" key="7">
    <source>
        <dbReference type="ARBA" id="ARBA00023186"/>
    </source>
</evidence>
<comment type="subcellular location">
    <subcellularLocation>
        <location evidence="1">Cytoplasm</location>
    </subcellularLocation>
</comment>
<dbReference type="SUPFAM" id="SSF54849">
    <property type="entry name" value="GroEL-intermediate domain like"/>
    <property type="match status" value="1"/>
</dbReference>
<accession>A0A834Y489</accession>
<gene>
    <name evidence="10" type="ORF">HCN44_002134</name>
</gene>
<comment type="caution">
    <text evidence="10">The sequence shown here is derived from an EMBL/GenBank/DDBJ whole genome shotgun (WGS) entry which is preliminary data.</text>
</comment>
<comment type="subunit">
    <text evidence="3">Heterooligomeric complex of about 850 to 900 kDa that forms two stacked rings, 12 to 16 nm in diameter.</text>
</comment>
<evidence type="ECO:0000256" key="6">
    <source>
        <dbReference type="ARBA" id="ARBA00022840"/>
    </source>
</evidence>
<dbReference type="FunFam" id="1.10.560.10:FF:000045">
    <property type="entry name" value="T-complex protein 1 subunit eta"/>
    <property type="match status" value="1"/>
</dbReference>
<evidence type="ECO:0000256" key="2">
    <source>
        <dbReference type="ARBA" id="ARBA00008020"/>
    </source>
</evidence>
<dbReference type="PROSITE" id="PS00751">
    <property type="entry name" value="TCP1_2"/>
    <property type="match status" value="1"/>
</dbReference>
<evidence type="ECO:0000313" key="11">
    <source>
        <dbReference type="Proteomes" id="UP000639338"/>
    </source>
</evidence>
<dbReference type="SUPFAM" id="SSF48592">
    <property type="entry name" value="GroEL equatorial domain-like"/>
    <property type="match status" value="1"/>
</dbReference>
<dbReference type="GO" id="GO:0140662">
    <property type="term" value="F:ATP-dependent protein folding chaperone"/>
    <property type="evidence" value="ECO:0007669"/>
    <property type="project" value="InterPro"/>
</dbReference>
<sequence>MMSLNPVRVLNREAEEEKAEIARLSLFVGAIAIGELVKSTLGPKGMDKILVAHGRSAGQVEVTNDGATILKSIGVDNPAAKILVNMSKVQDDEVGDGTTSVTVFASELLKEAEKLIEQKIHPQTIIEGWRVAQDVAKNALQNATSDNSADSERFREDLMNIARTTLSSKILSQHKEHFSKLAVDAVLSP</sequence>
<dbReference type="GO" id="GO:0005737">
    <property type="term" value="C:cytoplasm"/>
    <property type="evidence" value="ECO:0007669"/>
    <property type="project" value="UniProtKB-SubCell"/>
</dbReference>
<evidence type="ECO:0000256" key="3">
    <source>
        <dbReference type="ARBA" id="ARBA00011531"/>
    </source>
</evidence>
<dbReference type="OrthoDB" id="10259763at2759"/>